<comment type="caution">
    <text evidence="4">The sequence shown here is derived from an EMBL/GenBank/DDBJ whole genome shotgun (WGS) entry which is preliminary data.</text>
</comment>
<dbReference type="InterPro" id="IPR001387">
    <property type="entry name" value="Cro/C1-type_HTH"/>
</dbReference>
<dbReference type="PANTHER" id="PTHR46558:SF11">
    <property type="entry name" value="HTH-TYPE TRANSCRIPTIONAL REGULATOR XRE"/>
    <property type="match status" value="1"/>
</dbReference>
<evidence type="ECO:0000256" key="1">
    <source>
        <dbReference type="ARBA" id="ARBA00023125"/>
    </source>
</evidence>
<reference evidence="4" key="2">
    <citation type="journal article" date="2021" name="PeerJ">
        <title>Extensive microbial diversity within the chicken gut microbiome revealed by metagenomics and culture.</title>
        <authorList>
            <person name="Gilroy R."/>
            <person name="Ravi A."/>
            <person name="Getino M."/>
            <person name="Pursley I."/>
            <person name="Horton D.L."/>
            <person name="Alikhan N.F."/>
            <person name="Baker D."/>
            <person name="Gharbi K."/>
            <person name="Hall N."/>
            <person name="Watson M."/>
            <person name="Adriaenssens E.M."/>
            <person name="Foster-Nyarko E."/>
            <person name="Jarju S."/>
            <person name="Secka A."/>
            <person name="Antonio M."/>
            <person name="Oren A."/>
            <person name="Chaudhuri R.R."/>
            <person name="La Ragione R."/>
            <person name="Hildebrand F."/>
            <person name="Pallen M.J."/>
        </authorList>
    </citation>
    <scope>NUCLEOTIDE SEQUENCE</scope>
    <source>
        <strain evidence="4">CHK189-12415</strain>
    </source>
</reference>
<accession>A0A9D1J4H8</accession>
<feature type="region of interest" description="Disordered" evidence="2">
    <location>
        <begin position="77"/>
        <end position="117"/>
    </location>
</feature>
<organism evidence="4 5">
    <name type="scientific">Candidatus Faecivivens stercoravium</name>
    <dbReference type="NCBI Taxonomy" id="2840803"/>
    <lineage>
        <taxon>Bacteria</taxon>
        <taxon>Bacillati</taxon>
        <taxon>Bacillota</taxon>
        <taxon>Clostridia</taxon>
        <taxon>Eubacteriales</taxon>
        <taxon>Oscillospiraceae</taxon>
        <taxon>Oscillospiraceae incertae sedis</taxon>
        <taxon>Candidatus Faecivivens</taxon>
    </lineage>
</organism>
<dbReference type="CDD" id="cd00093">
    <property type="entry name" value="HTH_XRE"/>
    <property type="match status" value="1"/>
</dbReference>
<dbReference type="Gene3D" id="1.10.260.40">
    <property type="entry name" value="lambda repressor-like DNA-binding domains"/>
    <property type="match status" value="1"/>
</dbReference>
<evidence type="ECO:0000313" key="5">
    <source>
        <dbReference type="Proteomes" id="UP000824241"/>
    </source>
</evidence>
<dbReference type="AlphaFoldDB" id="A0A9D1J4H8"/>
<dbReference type="Pfam" id="PF01381">
    <property type="entry name" value="HTH_3"/>
    <property type="match status" value="1"/>
</dbReference>
<dbReference type="Proteomes" id="UP000824241">
    <property type="component" value="Unassembled WGS sequence"/>
</dbReference>
<gene>
    <name evidence="4" type="ORF">IAB37_02775</name>
</gene>
<dbReference type="SUPFAM" id="SSF47413">
    <property type="entry name" value="lambda repressor-like DNA-binding domains"/>
    <property type="match status" value="1"/>
</dbReference>
<reference evidence="4" key="1">
    <citation type="submission" date="2020-10" db="EMBL/GenBank/DDBJ databases">
        <authorList>
            <person name="Gilroy R."/>
        </authorList>
    </citation>
    <scope>NUCLEOTIDE SEQUENCE</scope>
    <source>
        <strain evidence="4">CHK189-12415</strain>
    </source>
</reference>
<sequence>MKEIRLNENIRALRKKMGIGQEALADRLGVTVQAVSKWETGGSMPDITLIPQIATFFGVTMEALYFDDLSAAPRAESPAEAAQVADIDTASPAEEETAGEGTDAGEEEEEIPHFDGRDESEYIWSREYRFSDLENLGRAISDNISGQMKKLGGNLKEMLNRADRWASENRIREDLPNDNTLRVAQFIGNKMVSWEEVKPETPIRLALGPDSPVHHLTVYGSAAVSGSVKGSVNADGDVTCREIYGSVTADGTVNAAGPIRGSVTADGNVHCEGAIGGSVTADGDVTCGSVGASIRAEGDIHCGNVGGSVTSSDGNVNCGNVQGNVTADGNVNCVSARGKIIND</sequence>
<proteinExistence type="predicted"/>
<dbReference type="PANTHER" id="PTHR46558">
    <property type="entry name" value="TRACRIPTIONAL REGULATORY PROTEIN-RELATED-RELATED"/>
    <property type="match status" value="1"/>
</dbReference>
<dbReference type="EMBL" id="DVHA01000093">
    <property type="protein sequence ID" value="HIR60488.1"/>
    <property type="molecule type" value="Genomic_DNA"/>
</dbReference>
<dbReference type="PROSITE" id="PS50943">
    <property type="entry name" value="HTH_CROC1"/>
    <property type="match status" value="1"/>
</dbReference>
<dbReference type="InterPro" id="IPR010982">
    <property type="entry name" value="Lambda_DNA-bd_dom_sf"/>
</dbReference>
<evidence type="ECO:0000313" key="4">
    <source>
        <dbReference type="EMBL" id="HIR60488.1"/>
    </source>
</evidence>
<keyword evidence="1" id="KW-0238">DNA-binding</keyword>
<dbReference type="GO" id="GO:0003677">
    <property type="term" value="F:DNA binding"/>
    <property type="evidence" value="ECO:0007669"/>
    <property type="project" value="UniProtKB-KW"/>
</dbReference>
<dbReference type="SMART" id="SM00530">
    <property type="entry name" value="HTH_XRE"/>
    <property type="match status" value="1"/>
</dbReference>
<evidence type="ECO:0000259" key="3">
    <source>
        <dbReference type="PROSITE" id="PS50943"/>
    </source>
</evidence>
<feature type="compositionally biased region" description="Acidic residues" evidence="2">
    <location>
        <begin position="93"/>
        <end position="110"/>
    </location>
</feature>
<protein>
    <submittedName>
        <fullName evidence="4">Helix-turn-helix domain-containing protein</fullName>
    </submittedName>
</protein>
<evidence type="ECO:0000256" key="2">
    <source>
        <dbReference type="SAM" id="MobiDB-lite"/>
    </source>
</evidence>
<feature type="domain" description="HTH cro/C1-type" evidence="3">
    <location>
        <begin position="10"/>
        <end position="64"/>
    </location>
</feature>
<name>A0A9D1J4H8_9FIRM</name>